<sequence length="508" mass="57694">MARISAKERKLAETLADPVLWGQGYLRNRDGGQRVYWPHQAEDLLCPDKNIIHLDGRDVGKSVCITTDALHFAFTNRGCQGLVAAPHQGHLDTLIEEIEFQLDANPDLMVSVALTKYGKPKIHRKPYFRLEFTNGAILYFRPAGAYGDAFRSLHVDRVWVDEGAWLTERAWKALRQCLKSGGRLRIYSTPNGLRDTTYYRLTGSTQFRVFRWPSWLNPAWTQEREAELLEFYGGRDSAGWQHEVAGEHGKPSYGAFNIEHLNLCRQDVVEYQKVVVTGEELRGCATEEESHDRLEMLLNLMPRTGVFWIGGDLGYTNDPTEIVVFQEIELPERRIVKLVLRVRMEHVAYPHIAQTIALLDRYYTAAGIGVDNGGNGMAVVQELLTLDKYKDLALQGRLRGYDFGGMTTLAVRDGHQVRKRTKEFMTSLIAGALQRRQLVFPIDDLEIEDQFTTHTYTLHDGRIVYSKGNDHVIDAVRCAMLAREQSTLNQVGEETVSLVPLTTDPVFI</sequence>
<evidence type="ECO:0000313" key="2">
    <source>
        <dbReference type="Proteomes" id="UP000252355"/>
    </source>
</evidence>
<dbReference type="Gene3D" id="3.40.50.300">
    <property type="entry name" value="P-loop containing nucleotide triphosphate hydrolases"/>
    <property type="match status" value="1"/>
</dbReference>
<name>A0A367ZMW2_9BACT</name>
<accession>A0A367ZMW2</accession>
<evidence type="ECO:0000313" key="1">
    <source>
        <dbReference type="EMBL" id="RCK79197.1"/>
    </source>
</evidence>
<dbReference type="InterPro" id="IPR027417">
    <property type="entry name" value="P-loop_NTPase"/>
</dbReference>
<gene>
    <name evidence="1" type="ORF">OZSIB_0311</name>
</gene>
<dbReference type="AlphaFoldDB" id="A0A367ZMW2"/>
<comment type="caution">
    <text evidence="1">The sequence shown here is derived from an EMBL/GenBank/DDBJ whole genome shotgun (WGS) entry which is preliminary data.</text>
</comment>
<reference evidence="1 2" key="1">
    <citation type="submission" date="2018-05" db="EMBL/GenBank/DDBJ databases">
        <title>A metagenomic window into the 2 km-deep terrestrial subsurface aquifer revealed taxonomically and functionally diverse microbial community comprising novel uncultured bacterial lineages.</title>
        <authorList>
            <person name="Kadnikov V.V."/>
            <person name="Mardanov A.V."/>
            <person name="Beletsky A.V."/>
            <person name="Banks D."/>
            <person name="Pimenov N.V."/>
            <person name="Frank Y.A."/>
            <person name="Karnachuk O.V."/>
            <person name="Ravin N.V."/>
        </authorList>
    </citation>
    <scope>NUCLEOTIDE SEQUENCE [LARGE SCALE GENOMIC DNA]</scope>
    <source>
        <strain evidence="1">BY5</strain>
    </source>
</reference>
<dbReference type="Gene3D" id="3.30.420.240">
    <property type="match status" value="1"/>
</dbReference>
<proteinExistence type="predicted"/>
<dbReference type="Pfam" id="PF03237">
    <property type="entry name" value="Terminase_6N"/>
    <property type="match status" value="1"/>
</dbReference>
<dbReference type="Proteomes" id="UP000252355">
    <property type="component" value="Unassembled WGS sequence"/>
</dbReference>
<organism evidence="1 2">
    <name type="scientific">Candidatus Ozemobacter sibiricus</name>
    <dbReference type="NCBI Taxonomy" id="2268124"/>
    <lineage>
        <taxon>Bacteria</taxon>
        <taxon>Candidatus Ozemobacteria</taxon>
        <taxon>Candidatus Ozemobacterales</taxon>
        <taxon>Candidatus Ozemobacteraceae</taxon>
        <taxon>Candidatus Ozemobacter</taxon>
    </lineage>
</organism>
<protein>
    <submittedName>
        <fullName evidence="1">Uncharacterized protein</fullName>
    </submittedName>
</protein>
<dbReference type="EMBL" id="QOQW01000015">
    <property type="protein sequence ID" value="RCK79197.1"/>
    <property type="molecule type" value="Genomic_DNA"/>
</dbReference>